<name>A0ACB9V5V8_9CETA</name>
<comment type="caution">
    <text evidence="1">The sequence shown here is derived from an EMBL/GenBank/DDBJ whole genome shotgun (WGS) entry which is preliminary data.</text>
</comment>
<dbReference type="Proteomes" id="UP001057279">
    <property type="component" value="Linkage Group LG05"/>
</dbReference>
<protein>
    <submittedName>
        <fullName evidence="1">Uncharacterized protein</fullName>
    </submittedName>
</protein>
<proteinExistence type="predicted"/>
<dbReference type="EMBL" id="CM043030">
    <property type="protein sequence ID" value="KAI4585287.1"/>
    <property type="molecule type" value="Genomic_DNA"/>
</dbReference>
<accession>A0ACB9V5V8</accession>
<evidence type="ECO:0000313" key="1">
    <source>
        <dbReference type="EMBL" id="KAI4585287.1"/>
    </source>
</evidence>
<evidence type="ECO:0000313" key="2">
    <source>
        <dbReference type="Proteomes" id="UP001057279"/>
    </source>
</evidence>
<gene>
    <name evidence="1" type="ORF">MJG53_006821</name>
</gene>
<organism evidence="1 2">
    <name type="scientific">Ovis ammon polii x Ovis aries</name>
    <dbReference type="NCBI Taxonomy" id="2918886"/>
    <lineage>
        <taxon>Eukaryota</taxon>
        <taxon>Metazoa</taxon>
        <taxon>Chordata</taxon>
        <taxon>Craniata</taxon>
        <taxon>Vertebrata</taxon>
        <taxon>Euteleostomi</taxon>
        <taxon>Mammalia</taxon>
        <taxon>Eutheria</taxon>
        <taxon>Laurasiatheria</taxon>
        <taxon>Artiodactyla</taxon>
        <taxon>Ruminantia</taxon>
        <taxon>Pecora</taxon>
        <taxon>Bovidae</taxon>
        <taxon>Caprinae</taxon>
        <taxon>Ovis</taxon>
    </lineage>
</organism>
<sequence>MTLQQAGLENLNSRQGLAGSHPRALSRDVSQRRGGLGGSWPWGLHPYIPEAPADPGSGLSDLSWIDGRAQRGPGCSCGNQGTVQTLMHTELSHKRGGRSWRAALDDTTPGVSESRDRNVHRMLALSQDHGASDDRDRAEVSNPIEPLPKLPSPNSGRPSSERERASMKNASCKAAVGVCSGGWSVPHHPSCVVAGPCFCPTNIFPNQPVEQPEAWAGGDARAFVIPGRTWLCDWTCTCGPTSSTEAGRLSPISSASSPCSDEFTFSIASFSPHLKFHGLDRPTWMLCSIQIYQNSGSSEIVLSSAVNSDELYDENREAGAPEDVGSASLTLRRGPPLLAEAPVESPPPHRLTQRPGDPGLPEPQVWLGPSSSHRTGAFIKKHHPFNFAFMRRIISSFSLKQKHRLPREKVQSDMSYCKPSTVSHRTSKCRFEYASNTLRSHPAAADMGGVCLPEPSPELCRWSYLTPRKTQNSASGSPMRHPPHHKATVKILLLSWSDERWYSEGHSQLQTLVCKAYPSLLRGHLPKH</sequence>
<reference evidence="1" key="1">
    <citation type="submission" date="2022-03" db="EMBL/GenBank/DDBJ databases">
        <title>Genomic analyses of argali, domestic sheep and their hybrids provide insights into chromosomal evolution, heterosis and genetic basis of agronomic traits.</title>
        <authorList>
            <person name="Li M."/>
        </authorList>
    </citation>
    <scope>NUCLEOTIDE SEQUENCE</scope>
    <source>
        <strain evidence="1">F1 hybrid</strain>
    </source>
</reference>
<keyword evidence="2" id="KW-1185">Reference proteome</keyword>